<dbReference type="EMBL" id="JAAKZF010000011">
    <property type="protein sequence ID" value="NGO51708.1"/>
    <property type="molecule type" value="Genomic_DNA"/>
</dbReference>
<evidence type="ECO:0000256" key="2">
    <source>
        <dbReference type="ARBA" id="ARBA00023002"/>
    </source>
</evidence>
<keyword evidence="4" id="KW-1185">Reference proteome</keyword>
<dbReference type="InterPro" id="IPR051019">
    <property type="entry name" value="VLCFA-Steroid_DH"/>
</dbReference>
<accession>A0A6G4WBK0</accession>
<evidence type="ECO:0000256" key="1">
    <source>
        <dbReference type="ARBA" id="ARBA00006484"/>
    </source>
</evidence>
<dbReference type="Pfam" id="PF00106">
    <property type="entry name" value="adh_short"/>
    <property type="match status" value="1"/>
</dbReference>
<evidence type="ECO:0000313" key="3">
    <source>
        <dbReference type="EMBL" id="NGO51708.1"/>
    </source>
</evidence>
<dbReference type="Gene3D" id="3.40.50.720">
    <property type="entry name" value="NAD(P)-binding Rossmann-like Domain"/>
    <property type="match status" value="1"/>
</dbReference>
<dbReference type="AlphaFoldDB" id="A0A6G4WBK0"/>
<name>A0A6G4WBK0_9HYPH</name>
<keyword evidence="2" id="KW-0560">Oxidoreductase</keyword>
<reference evidence="3 4" key="1">
    <citation type="submission" date="2020-02" db="EMBL/GenBank/DDBJ databases">
        <title>Genome sequence of strain CCNWXJ40-4.</title>
        <authorList>
            <person name="Gao J."/>
            <person name="Sun J."/>
        </authorList>
    </citation>
    <scope>NUCLEOTIDE SEQUENCE [LARGE SCALE GENOMIC DNA]</scope>
    <source>
        <strain evidence="3 4">CCNWXJ 40-4</strain>
    </source>
</reference>
<dbReference type="PRINTS" id="PR00081">
    <property type="entry name" value="GDHRDH"/>
</dbReference>
<dbReference type="PIRSF" id="PIRSF000126">
    <property type="entry name" value="11-beta-HSD1"/>
    <property type="match status" value="1"/>
</dbReference>
<evidence type="ECO:0000313" key="4">
    <source>
        <dbReference type="Proteomes" id="UP001642900"/>
    </source>
</evidence>
<dbReference type="InterPro" id="IPR002347">
    <property type="entry name" value="SDR_fam"/>
</dbReference>
<dbReference type="SUPFAM" id="SSF51735">
    <property type="entry name" value="NAD(P)-binding Rossmann-fold domains"/>
    <property type="match status" value="1"/>
</dbReference>
<dbReference type="GO" id="GO:0016491">
    <property type="term" value="F:oxidoreductase activity"/>
    <property type="evidence" value="ECO:0007669"/>
    <property type="project" value="UniProtKB-KW"/>
</dbReference>
<organism evidence="3 4">
    <name type="scientific">Allomesorhizobium camelthorni</name>
    <dbReference type="NCBI Taxonomy" id="475069"/>
    <lineage>
        <taxon>Bacteria</taxon>
        <taxon>Pseudomonadati</taxon>
        <taxon>Pseudomonadota</taxon>
        <taxon>Alphaproteobacteria</taxon>
        <taxon>Hyphomicrobiales</taxon>
        <taxon>Phyllobacteriaceae</taxon>
        <taxon>Allomesorhizobium</taxon>
    </lineage>
</organism>
<dbReference type="RefSeq" id="WP_165027517.1">
    <property type="nucleotide sequence ID" value="NZ_JAAKZF010000011.1"/>
</dbReference>
<dbReference type="PANTHER" id="PTHR43899">
    <property type="entry name" value="RH59310P"/>
    <property type="match status" value="1"/>
</dbReference>
<comment type="caution">
    <text evidence="3">The sequence shown here is derived from an EMBL/GenBank/DDBJ whole genome shotgun (WGS) entry which is preliminary data.</text>
</comment>
<comment type="similarity">
    <text evidence="1">Belongs to the short-chain dehydrogenases/reductases (SDR) family.</text>
</comment>
<sequence length="266" mass="28518">MRALLDKDRFGPWAVVTGASSGIGLEFARRLAASGINVVLVSRRPKILEEIGVSLMQEFGVSYRVIEADLANDAGPKVVADMTADLDVGLLVSNAGAGRIGNFLSFKEEDLRWITQLNAMSYLVLTHHFGARLARRGKGGVLLVSAMGADEGIPYSATAAATKAMVSTLGRGLHVEFQKLGLNLTVLVVSPTDTPIFEKLGFARADMPIKPLSVQQCVSEALAALSANKPSIMPGRLYRLMHALMPASMARKMTGEMMKKSTNFVV</sequence>
<proteinExistence type="inferred from homology"/>
<dbReference type="Proteomes" id="UP001642900">
    <property type="component" value="Unassembled WGS sequence"/>
</dbReference>
<protein>
    <submittedName>
        <fullName evidence="3">SDR family NAD(P)-dependent oxidoreductase</fullName>
    </submittedName>
</protein>
<dbReference type="InterPro" id="IPR036291">
    <property type="entry name" value="NAD(P)-bd_dom_sf"/>
</dbReference>
<gene>
    <name evidence="3" type="ORF">G6N73_11045</name>
</gene>
<dbReference type="PANTHER" id="PTHR43899:SF13">
    <property type="entry name" value="RH59310P"/>
    <property type="match status" value="1"/>
</dbReference>